<proteinExistence type="predicted"/>
<dbReference type="AlphaFoldDB" id="A0A7S3E032"/>
<feature type="region of interest" description="Disordered" evidence="1">
    <location>
        <begin position="65"/>
        <end position="107"/>
    </location>
</feature>
<gene>
    <name evidence="3" type="ORF">PPRO1316_LOCUS1644</name>
</gene>
<dbReference type="Pfam" id="PF02325">
    <property type="entry name" value="CCB3_YggT"/>
    <property type="match status" value="1"/>
</dbReference>
<reference evidence="3" key="1">
    <citation type="submission" date="2021-01" db="EMBL/GenBank/DDBJ databases">
        <authorList>
            <person name="Corre E."/>
            <person name="Pelletier E."/>
            <person name="Niang G."/>
            <person name="Scheremetjew M."/>
            <person name="Finn R."/>
            <person name="Kale V."/>
            <person name="Holt S."/>
            <person name="Cochrane G."/>
            <person name="Meng A."/>
            <person name="Brown T."/>
            <person name="Cohen L."/>
        </authorList>
    </citation>
    <scope>NUCLEOTIDE SEQUENCE</scope>
    <source>
        <strain evidence="3">RCC2336</strain>
    </source>
</reference>
<name>A0A7S3E032_9CHLO</name>
<dbReference type="InterPro" id="IPR003425">
    <property type="entry name" value="CCB3/YggT"/>
</dbReference>
<dbReference type="PANTHER" id="PTHR33219:SF14">
    <property type="entry name" value="PROTEIN COFACTOR ASSEMBLY OF COMPLEX C SUBUNIT B CCB3, CHLOROPLASTIC-RELATED"/>
    <property type="match status" value="1"/>
</dbReference>
<feature type="compositionally biased region" description="Polar residues" evidence="1">
    <location>
        <begin position="86"/>
        <end position="107"/>
    </location>
</feature>
<sequence>MLSSMSLGSQRPCMRSRLSCSFVSTGVRRVKRNSNYSYSSHIGVIGVMHGSMGLGRGRIWCRASSDDETTSGVEKPASTDGLEKAASSTAVETPTSAGTDNSAKTSPTIYEVRDPTTLSAGPIVFVVMFGVLAASLVLANESTENARAAISFLRPIFLLYTLLFLSRIVMTWYPALDVKSLPLSLLYAPTEPVLRPTRAFFTPVGGVDISPIVWLSFVSFANEILLGPQGLLVLLSNKQSL</sequence>
<organism evidence="3">
    <name type="scientific">Pycnococcus provasolii</name>
    <dbReference type="NCBI Taxonomy" id="41880"/>
    <lineage>
        <taxon>Eukaryota</taxon>
        <taxon>Viridiplantae</taxon>
        <taxon>Chlorophyta</taxon>
        <taxon>Pseudoscourfieldiophyceae</taxon>
        <taxon>Pseudoscourfieldiales</taxon>
        <taxon>Pycnococcaceae</taxon>
        <taxon>Pycnococcus</taxon>
    </lineage>
</organism>
<feature type="transmembrane region" description="Helical" evidence="2">
    <location>
        <begin position="212"/>
        <end position="235"/>
    </location>
</feature>
<evidence type="ECO:0000256" key="1">
    <source>
        <dbReference type="SAM" id="MobiDB-lite"/>
    </source>
</evidence>
<keyword evidence="2" id="KW-0812">Transmembrane</keyword>
<keyword evidence="2" id="KW-1133">Transmembrane helix</keyword>
<feature type="transmembrane region" description="Helical" evidence="2">
    <location>
        <begin position="120"/>
        <end position="140"/>
    </location>
</feature>
<protein>
    <submittedName>
        <fullName evidence="3">Uncharacterized protein</fullName>
    </submittedName>
</protein>
<dbReference type="PANTHER" id="PTHR33219">
    <property type="entry name" value="YLMG HOMOLOG PROTEIN 2, CHLOROPLASTIC"/>
    <property type="match status" value="1"/>
</dbReference>
<feature type="transmembrane region" description="Helical" evidence="2">
    <location>
        <begin position="152"/>
        <end position="173"/>
    </location>
</feature>
<dbReference type="GO" id="GO:0009535">
    <property type="term" value="C:chloroplast thylakoid membrane"/>
    <property type="evidence" value="ECO:0007669"/>
    <property type="project" value="TreeGrafter"/>
</dbReference>
<dbReference type="EMBL" id="HBHV01002295">
    <property type="protein sequence ID" value="CAE0010865.1"/>
    <property type="molecule type" value="Transcribed_RNA"/>
</dbReference>
<evidence type="ECO:0000256" key="2">
    <source>
        <dbReference type="SAM" id="Phobius"/>
    </source>
</evidence>
<evidence type="ECO:0000313" key="3">
    <source>
        <dbReference type="EMBL" id="CAE0010865.1"/>
    </source>
</evidence>
<accession>A0A7S3E032</accession>
<keyword evidence="2" id="KW-0472">Membrane</keyword>